<reference evidence="3" key="1">
    <citation type="submission" date="2022-06" db="EMBL/GenBank/DDBJ databases">
        <title>Aeoliella straminimaris, a novel planctomycete from sediments.</title>
        <authorList>
            <person name="Vitorino I.R."/>
            <person name="Lage O.M."/>
        </authorList>
    </citation>
    <scope>NUCLEOTIDE SEQUENCE</scope>
    <source>
        <strain evidence="3">ICT_H6.2</strain>
    </source>
</reference>
<dbReference type="RefSeq" id="WP_252850879.1">
    <property type="nucleotide sequence ID" value="NZ_JAMXLR010000011.1"/>
</dbReference>
<comment type="caution">
    <text evidence="3">The sequence shown here is derived from an EMBL/GenBank/DDBJ whole genome shotgun (WGS) entry which is preliminary data.</text>
</comment>
<keyword evidence="1" id="KW-0732">Signal</keyword>
<feature type="chain" id="PRO_5040902944" evidence="1">
    <location>
        <begin position="24"/>
        <end position="368"/>
    </location>
</feature>
<feature type="signal peptide" evidence="1">
    <location>
        <begin position="1"/>
        <end position="23"/>
    </location>
</feature>
<gene>
    <name evidence="3" type="ORF">NG895_02560</name>
</gene>
<evidence type="ECO:0000256" key="1">
    <source>
        <dbReference type="SAM" id="SignalP"/>
    </source>
</evidence>
<dbReference type="Gene3D" id="1.50.10.20">
    <property type="match status" value="2"/>
</dbReference>
<dbReference type="Pfam" id="PF13243">
    <property type="entry name" value="SQHop_cyclase_C"/>
    <property type="match status" value="1"/>
</dbReference>
<feature type="domain" description="Squalene cyclase C-terminal" evidence="2">
    <location>
        <begin position="71"/>
        <end position="216"/>
    </location>
</feature>
<dbReference type="Proteomes" id="UP001155241">
    <property type="component" value="Unassembled WGS sequence"/>
</dbReference>
<sequence length="368" mass="39469">MHLRIPVAAYLALLIALPAMSLAQESATKVAPTAEQLAARGVAYLRTSQADDGSFSSHAGPGITAISTAGLLRSGVSTSDPVVSKAIEYLLGFQQDDGGIYAEGSRYKNYETSLTLLALSEANKGGKYDEVIEKAQAFLKGIQWDEDEDQGPDSYNYGGGGYGSHSRPDLSNTSFLIEALVAAGNGPEDPAIQKALVFVSRTQNLESKYNATPFASKVGDGGFYYTPAAGGTSQAGQTENGGLRSYGSMTYAGLKSMIYAGVDKDDPRVKAAYSWIKKHFTLEENPGMGPQGRFYYYQMFAKALNAMGVDEVTDAEGDSHNWQKELVAMLAELQQKDGSWLNTGSDRWLEADPNLVTGYALLALSYCK</sequence>
<dbReference type="InterPro" id="IPR008930">
    <property type="entry name" value="Terpenoid_cyclase/PrenylTrfase"/>
</dbReference>
<protein>
    <submittedName>
        <fullName evidence="3">Terpene cyclase/mutase family protein</fullName>
    </submittedName>
</protein>
<dbReference type="CDD" id="cd00688">
    <property type="entry name" value="ISOPREN_C2_like"/>
    <property type="match status" value="1"/>
</dbReference>
<evidence type="ECO:0000313" key="4">
    <source>
        <dbReference type="Proteomes" id="UP001155241"/>
    </source>
</evidence>
<proteinExistence type="predicted"/>
<accession>A0A9X2JHC7</accession>
<dbReference type="EMBL" id="JAMXLR010000011">
    <property type="protein sequence ID" value="MCO6042779.1"/>
    <property type="molecule type" value="Genomic_DNA"/>
</dbReference>
<dbReference type="InterPro" id="IPR032696">
    <property type="entry name" value="SQ_cyclase_C"/>
</dbReference>
<evidence type="ECO:0000313" key="3">
    <source>
        <dbReference type="EMBL" id="MCO6042779.1"/>
    </source>
</evidence>
<keyword evidence="4" id="KW-1185">Reference proteome</keyword>
<evidence type="ECO:0000259" key="2">
    <source>
        <dbReference type="Pfam" id="PF13243"/>
    </source>
</evidence>
<name>A0A9X2JHC7_9BACT</name>
<dbReference type="SUPFAM" id="SSF48239">
    <property type="entry name" value="Terpenoid cyclases/Protein prenyltransferases"/>
    <property type="match status" value="1"/>
</dbReference>
<dbReference type="AlphaFoldDB" id="A0A9X2JHC7"/>
<organism evidence="3 4">
    <name type="scientific">Aeoliella straminimaris</name>
    <dbReference type="NCBI Taxonomy" id="2954799"/>
    <lineage>
        <taxon>Bacteria</taxon>
        <taxon>Pseudomonadati</taxon>
        <taxon>Planctomycetota</taxon>
        <taxon>Planctomycetia</taxon>
        <taxon>Pirellulales</taxon>
        <taxon>Lacipirellulaceae</taxon>
        <taxon>Aeoliella</taxon>
    </lineage>
</organism>